<protein>
    <submittedName>
        <fullName evidence="2">Uncharacterized protein</fullName>
    </submittedName>
</protein>
<dbReference type="EMBL" id="AMCV02000017">
    <property type="protein sequence ID" value="TDZ20717.1"/>
    <property type="molecule type" value="Genomic_DNA"/>
</dbReference>
<comment type="caution">
    <text evidence="2">The sequence shown here is derived from an EMBL/GenBank/DDBJ whole genome shotgun (WGS) entry which is preliminary data.</text>
</comment>
<accession>A0A484FUL3</accession>
<evidence type="ECO:0000313" key="2">
    <source>
        <dbReference type="EMBL" id="TDZ20717.1"/>
    </source>
</evidence>
<organism evidence="2 3">
    <name type="scientific">Colletotrichum orbiculare (strain 104-T / ATCC 96160 / CBS 514.97 / LARS 414 / MAFF 240422)</name>
    <name type="common">Cucumber anthracnose fungus</name>
    <name type="synonym">Colletotrichum lagenarium</name>
    <dbReference type="NCBI Taxonomy" id="1213857"/>
    <lineage>
        <taxon>Eukaryota</taxon>
        <taxon>Fungi</taxon>
        <taxon>Dikarya</taxon>
        <taxon>Ascomycota</taxon>
        <taxon>Pezizomycotina</taxon>
        <taxon>Sordariomycetes</taxon>
        <taxon>Hypocreomycetidae</taxon>
        <taxon>Glomerellales</taxon>
        <taxon>Glomerellaceae</taxon>
        <taxon>Colletotrichum</taxon>
        <taxon>Colletotrichum orbiculare species complex</taxon>
    </lineage>
</organism>
<feature type="compositionally biased region" description="Polar residues" evidence="1">
    <location>
        <begin position="86"/>
        <end position="106"/>
    </location>
</feature>
<gene>
    <name evidence="2" type="ORF">Cob_v006620</name>
</gene>
<proteinExistence type="predicted"/>
<sequence>MTTSTLGTEVESVKSRRKSRATKSDWAGRCWHGAMYKLRNGEGTSSSLCGKDWIFTELARKCHAHVYSPVETHRQADSTRLDRTGLDSTQAGEATSLTRRPQNPTMTGLRDLHLVLDNGHCVPRVLALDNEQPHTRTLMRIKRRVHHVEEQKEAQVRLILKVSSGRDIVKSSDAT</sequence>
<dbReference type="AlphaFoldDB" id="A0A484FUL3"/>
<reference evidence="3" key="2">
    <citation type="journal article" date="2019" name="Mol. Plant Microbe Interact.">
        <title>Genome sequence resources for four phytopathogenic fungi from the Colletotrichum orbiculare species complex.</title>
        <authorList>
            <person name="Gan P."/>
            <person name="Tsushima A."/>
            <person name="Narusaka M."/>
            <person name="Narusaka Y."/>
            <person name="Takano Y."/>
            <person name="Kubo Y."/>
            <person name="Shirasu K."/>
        </authorList>
    </citation>
    <scope>GENOME REANNOTATION</scope>
    <source>
        <strain evidence="3">104-T / ATCC 96160 / CBS 514.97 / LARS 414 / MAFF 240422</strain>
    </source>
</reference>
<name>A0A484FUL3_COLOR</name>
<keyword evidence="3" id="KW-1185">Reference proteome</keyword>
<evidence type="ECO:0000313" key="3">
    <source>
        <dbReference type="Proteomes" id="UP000014480"/>
    </source>
</evidence>
<feature type="region of interest" description="Disordered" evidence="1">
    <location>
        <begin position="84"/>
        <end position="106"/>
    </location>
</feature>
<evidence type="ECO:0000256" key="1">
    <source>
        <dbReference type="SAM" id="MobiDB-lite"/>
    </source>
</evidence>
<reference evidence="3" key="1">
    <citation type="journal article" date="2013" name="New Phytol.">
        <title>Comparative genomic and transcriptomic analyses reveal the hemibiotrophic stage shift of Colletotrichum fungi.</title>
        <authorList>
            <person name="Gan P."/>
            <person name="Ikeda K."/>
            <person name="Irieda H."/>
            <person name="Narusaka M."/>
            <person name="O'Connell R.J."/>
            <person name="Narusaka Y."/>
            <person name="Takano Y."/>
            <person name="Kubo Y."/>
            <person name="Shirasu K."/>
        </authorList>
    </citation>
    <scope>NUCLEOTIDE SEQUENCE [LARGE SCALE GENOMIC DNA]</scope>
    <source>
        <strain evidence="3">104-T / ATCC 96160 / CBS 514.97 / LARS 414 / MAFF 240422</strain>
    </source>
</reference>
<dbReference type="Proteomes" id="UP000014480">
    <property type="component" value="Unassembled WGS sequence"/>
</dbReference>